<dbReference type="InterPro" id="IPR021747">
    <property type="entry name" value="DUF3313"/>
</dbReference>
<accession>A0A1H7F1Q1</accession>
<dbReference type="AlphaFoldDB" id="A0A1H7F1Q1"/>
<evidence type="ECO:0000256" key="1">
    <source>
        <dbReference type="SAM" id="SignalP"/>
    </source>
</evidence>
<evidence type="ECO:0000313" key="3">
    <source>
        <dbReference type="Proteomes" id="UP000185766"/>
    </source>
</evidence>
<feature type="chain" id="PRO_5010183756" description="DUF3313 domain-containing protein" evidence="1">
    <location>
        <begin position="22"/>
        <end position="218"/>
    </location>
</feature>
<proteinExistence type="predicted"/>
<gene>
    <name evidence="2" type="ORF">SAMN05216214_10177</name>
</gene>
<sequence>MMHKSALLGLALASSVLVGCAGKTTAPEQYSGFLADYSQLQPLEAASGEPVLRWVADGFDVNNYASIMVEPVCFHPKPQPSEQVSAQVIDDICRYSQQQLTAELAKVRPIVQQASSDTLVVRAALTAVTTANEEWQPYEVVPVTLVVAGAMIAAGKRDQQVSLYFESEAVDGGTSQPMLRAVRKAFGENLSNKDAQLTLNDVKPVINRVTRDARLVLQ</sequence>
<keyword evidence="3" id="KW-1185">Reference proteome</keyword>
<evidence type="ECO:0000313" key="2">
    <source>
        <dbReference type="EMBL" id="SEK20086.1"/>
    </source>
</evidence>
<dbReference type="EMBL" id="FOAS01000001">
    <property type="protein sequence ID" value="SEK20086.1"/>
    <property type="molecule type" value="Genomic_DNA"/>
</dbReference>
<dbReference type="Pfam" id="PF11769">
    <property type="entry name" value="DUF3313"/>
    <property type="match status" value="1"/>
</dbReference>
<dbReference type="Proteomes" id="UP000185766">
    <property type="component" value="Unassembled WGS sequence"/>
</dbReference>
<keyword evidence="1" id="KW-0732">Signal</keyword>
<feature type="signal peptide" evidence="1">
    <location>
        <begin position="1"/>
        <end position="21"/>
    </location>
</feature>
<dbReference type="STRING" id="1429083.GCA_001885685_00541"/>
<protein>
    <recommendedName>
        <fullName evidence="4">DUF3313 domain-containing protein</fullName>
    </recommendedName>
</protein>
<dbReference type="RefSeq" id="WP_074864014.1">
    <property type="nucleotide sequence ID" value="NZ_FOAS01000001.1"/>
</dbReference>
<organism evidence="2 3">
    <name type="scientific">Atopomonas hussainii</name>
    <dbReference type="NCBI Taxonomy" id="1429083"/>
    <lineage>
        <taxon>Bacteria</taxon>
        <taxon>Pseudomonadati</taxon>
        <taxon>Pseudomonadota</taxon>
        <taxon>Gammaproteobacteria</taxon>
        <taxon>Pseudomonadales</taxon>
        <taxon>Pseudomonadaceae</taxon>
        <taxon>Atopomonas</taxon>
    </lineage>
</organism>
<dbReference type="PROSITE" id="PS51257">
    <property type="entry name" value="PROKAR_LIPOPROTEIN"/>
    <property type="match status" value="1"/>
</dbReference>
<evidence type="ECO:0008006" key="4">
    <source>
        <dbReference type="Google" id="ProtNLM"/>
    </source>
</evidence>
<reference evidence="2 3" key="1">
    <citation type="submission" date="2016-10" db="EMBL/GenBank/DDBJ databases">
        <authorList>
            <person name="de Groot N.N."/>
        </authorList>
    </citation>
    <scope>NUCLEOTIDE SEQUENCE [LARGE SCALE GENOMIC DNA]</scope>
    <source>
        <strain evidence="2 3">JCM 19513</strain>
    </source>
</reference>
<name>A0A1H7F1Q1_9GAMM</name>